<keyword evidence="2 4" id="KW-0560">Oxidoreductase</keyword>
<dbReference type="InterPro" id="IPR029510">
    <property type="entry name" value="Ald_DH_CS_GLU"/>
</dbReference>
<evidence type="ECO:0000256" key="3">
    <source>
        <dbReference type="PROSITE-ProRule" id="PRU10007"/>
    </source>
</evidence>
<accession>A0A916QY46</accession>
<dbReference type="GO" id="GO:0004030">
    <property type="term" value="F:aldehyde dehydrogenase [NAD(P)+] activity"/>
    <property type="evidence" value="ECO:0007669"/>
    <property type="project" value="UniProtKB-ARBA"/>
</dbReference>
<dbReference type="InterPro" id="IPR016161">
    <property type="entry name" value="Ald_DH/histidinol_DH"/>
</dbReference>
<feature type="active site" evidence="3">
    <location>
        <position position="271"/>
    </location>
</feature>
<protein>
    <submittedName>
        <fullName evidence="6">Aldehyde dehydrogenase</fullName>
    </submittedName>
</protein>
<dbReference type="Gene3D" id="3.40.309.10">
    <property type="entry name" value="Aldehyde Dehydrogenase, Chain A, domain 2"/>
    <property type="match status" value="1"/>
</dbReference>
<keyword evidence="7" id="KW-1185">Reference proteome</keyword>
<dbReference type="InterPro" id="IPR015590">
    <property type="entry name" value="Aldehyde_DH_dom"/>
</dbReference>
<dbReference type="Pfam" id="PF00171">
    <property type="entry name" value="Aldedh"/>
    <property type="match status" value="1"/>
</dbReference>
<dbReference type="CDD" id="cd07112">
    <property type="entry name" value="ALDH_GABALDH-PuuC"/>
    <property type="match status" value="1"/>
</dbReference>
<evidence type="ECO:0000256" key="4">
    <source>
        <dbReference type="RuleBase" id="RU003345"/>
    </source>
</evidence>
<reference evidence="6" key="2">
    <citation type="submission" date="2020-09" db="EMBL/GenBank/DDBJ databases">
        <authorList>
            <person name="Sun Q."/>
            <person name="Zhou Y."/>
        </authorList>
    </citation>
    <scope>NUCLEOTIDE SEQUENCE</scope>
    <source>
        <strain evidence="6">CGMCC 1.15880</strain>
    </source>
</reference>
<evidence type="ECO:0000256" key="1">
    <source>
        <dbReference type="ARBA" id="ARBA00009986"/>
    </source>
</evidence>
<dbReference type="PANTHER" id="PTHR11699">
    <property type="entry name" value="ALDEHYDE DEHYDROGENASE-RELATED"/>
    <property type="match status" value="1"/>
</dbReference>
<feature type="domain" description="Aldehyde dehydrogenase" evidence="5">
    <location>
        <begin position="36"/>
        <end position="496"/>
    </location>
</feature>
<evidence type="ECO:0000259" key="5">
    <source>
        <dbReference type="Pfam" id="PF00171"/>
    </source>
</evidence>
<dbReference type="RefSeq" id="WP_188674498.1">
    <property type="nucleotide sequence ID" value="NZ_BMKA01000002.1"/>
</dbReference>
<comment type="caution">
    <text evidence="6">The sequence shown here is derived from an EMBL/GenBank/DDBJ whole genome shotgun (WGS) entry which is preliminary data.</text>
</comment>
<dbReference type="FunFam" id="3.40.309.10:FF:000012">
    <property type="entry name" value="Betaine aldehyde dehydrogenase"/>
    <property type="match status" value="1"/>
</dbReference>
<dbReference type="SUPFAM" id="SSF53720">
    <property type="entry name" value="ALDH-like"/>
    <property type="match status" value="1"/>
</dbReference>
<sequence length="505" mass="54400">MTENPNIDWHAKAKNLRSALQTGAQLLIDGQSIDAASGKTFTSISPIDGTPLAQVACGAEQDVNRAVKAARAAFQDGRWATRPPAERKLVLRRFADLIRAHRDELALLETLDMGKPIADSTSIDVRAVSNCFDWYGEAIDKVYDEIAPTAANAVAMVTKEPLGVVAAVVPWNFPMLMAAWKLAPALATGNSVILKPAEQSPLSAIRLAQLALEAGIPEGVLNVVTGDGPEVGRALGLHMDVDGLFFTGSTQVGKYFMEYSAQSNLKRLGLELGGKSPNIILSSYRDTEHAASTSAHSAFFNQGEMCTCPSRLIVERSIQDEVVETLLKVSQSYTPGDPLDPSTSMGALVNDSHARRVLEFTDHAIADGADVITGGKRARPDSGGSYVEPTIFNNATNNMRIAQEEIFGPMLTVIPVDSLEEAIRTANDSCYGLASAVWTDDLATAHQVSKSIRAGLVYVNCYDCDDMTTPFGGFKESGIGRDKSLHALDKYVELKTTWMNIKPRP</sequence>
<dbReference type="FunFam" id="3.40.605.10:FF:000001">
    <property type="entry name" value="Aldehyde dehydrogenase 1"/>
    <property type="match status" value="1"/>
</dbReference>
<dbReference type="Gene3D" id="3.40.605.10">
    <property type="entry name" value="Aldehyde Dehydrogenase, Chain A, domain 1"/>
    <property type="match status" value="1"/>
</dbReference>
<evidence type="ECO:0000256" key="2">
    <source>
        <dbReference type="ARBA" id="ARBA00023002"/>
    </source>
</evidence>
<dbReference type="EMBL" id="BMKA01000002">
    <property type="protein sequence ID" value="GGA20168.1"/>
    <property type="molecule type" value="Genomic_DNA"/>
</dbReference>
<organism evidence="6 7">
    <name type="scientific">Neptunicoccus cionae</name>
    <dbReference type="NCBI Taxonomy" id="2035344"/>
    <lineage>
        <taxon>Bacteria</taxon>
        <taxon>Pseudomonadati</taxon>
        <taxon>Pseudomonadota</taxon>
        <taxon>Alphaproteobacteria</taxon>
        <taxon>Rhodobacterales</taxon>
        <taxon>Paracoccaceae</taxon>
        <taxon>Neptunicoccus</taxon>
    </lineage>
</organism>
<dbReference type="PROSITE" id="PS00687">
    <property type="entry name" value="ALDEHYDE_DEHYDR_GLU"/>
    <property type="match status" value="1"/>
</dbReference>
<gene>
    <name evidence="6" type="ORF">GCM10011498_21400</name>
</gene>
<comment type="similarity">
    <text evidence="1 4">Belongs to the aldehyde dehydrogenase family.</text>
</comment>
<reference evidence="6" key="1">
    <citation type="journal article" date="2014" name="Int. J. Syst. Evol. Microbiol.">
        <title>Complete genome sequence of Corynebacterium casei LMG S-19264T (=DSM 44701T), isolated from a smear-ripened cheese.</title>
        <authorList>
            <consortium name="US DOE Joint Genome Institute (JGI-PGF)"/>
            <person name="Walter F."/>
            <person name="Albersmeier A."/>
            <person name="Kalinowski J."/>
            <person name="Ruckert C."/>
        </authorList>
    </citation>
    <scope>NUCLEOTIDE SEQUENCE</scope>
    <source>
        <strain evidence="6">CGMCC 1.15880</strain>
    </source>
</reference>
<dbReference type="AlphaFoldDB" id="A0A916QY46"/>
<dbReference type="PROSITE" id="PS00070">
    <property type="entry name" value="ALDEHYDE_DEHYDR_CYS"/>
    <property type="match status" value="1"/>
</dbReference>
<dbReference type="InterPro" id="IPR016162">
    <property type="entry name" value="Ald_DH_N"/>
</dbReference>
<dbReference type="InterPro" id="IPR016160">
    <property type="entry name" value="Ald_DH_CS_CYS"/>
</dbReference>
<evidence type="ECO:0000313" key="7">
    <source>
        <dbReference type="Proteomes" id="UP000628017"/>
    </source>
</evidence>
<name>A0A916QY46_9RHOB</name>
<proteinExistence type="inferred from homology"/>
<evidence type="ECO:0000313" key="6">
    <source>
        <dbReference type="EMBL" id="GGA20168.1"/>
    </source>
</evidence>
<dbReference type="InterPro" id="IPR016163">
    <property type="entry name" value="Ald_DH_C"/>
</dbReference>
<dbReference type="Proteomes" id="UP000628017">
    <property type="component" value="Unassembled WGS sequence"/>
</dbReference>